<evidence type="ECO:0000256" key="3">
    <source>
        <dbReference type="ARBA" id="ARBA00022729"/>
    </source>
</evidence>
<feature type="transmembrane region" description="Helical" evidence="13">
    <location>
        <begin position="600"/>
        <end position="625"/>
    </location>
</feature>
<feature type="region of interest" description="Disordered" evidence="12">
    <location>
        <begin position="355"/>
        <end position="384"/>
    </location>
</feature>
<dbReference type="Proteomes" id="UP001303046">
    <property type="component" value="Unassembled WGS sequence"/>
</dbReference>
<evidence type="ECO:0000256" key="2">
    <source>
        <dbReference type="ARBA" id="ARBA00022692"/>
    </source>
</evidence>
<keyword evidence="9" id="KW-0675">Receptor</keyword>
<feature type="domain" description="Ig-like" evidence="15">
    <location>
        <begin position="95"/>
        <end position="185"/>
    </location>
</feature>
<sequence>MRRCIDTSSDSKMECGMFIMRRWCDRTAQLLILEICRGFLDFLTHWARRIVPNFFLFYYGYHRCSIVMIVLLVLFIPLLTSVAGLDQYYSRDGIPRFKTFERLNHEVFLGDKVKLTCLAVSKSPLEVKWYRNGELLNKDAFGHRFRENKKHMTLDIKAVEVSDQGLWTCKVSNHLGKVDRNFTVEIIDFCDYFAMRSGAAFALPPASIPMECICLWQITNDKERHDIDYSIATTTTCNKYASRIEKRARKSRKELACLDPPCDVFGIPLVTTTSASTTTVLTSLTTKAATTSTTIGVTARPAAHVHATLVKDRIVDEGENERTTSRLREVKQRRPANIVSTTQSLPTYKRRMVEKEVSYEPPPPEVKPTFKDGDETSRSLASPAGRTVKLSCRATGYPEPRVVWHKNGAIITEASPRMTGADFKIRKGMLEMEDAAESDSGKYMCEVFNSLGTIRRTFNVTIINRMRGPPIIVPNILVNQTVNVNGTAVFNCRVVSDLTPYIFWVRIDRVNGSLHYYNETAKEYMFKYTEMDAIENANVVTNDDESTLTLVNVTLEDQGIYACITGNSLGSVLANATLTVNEFLGMVLLTGNPEPEYSTWSILLLLLIVMLLSLMLSLCVAYYICFRITKKRRDLEDRVGLMPKKKKVVVTHKPYPDEKEGCSDLPSTYQIQIVEQAPTSKGRRPRLSAFGEVWRANLKPDRNDSSIPLEGIPVAVKKLKSSAHEKELIDLVSEMETFKIIGRNENLLRLIGCCTGSGPLYVVLELCKYGNLRDFLRIHRPREDKQEAMAKHSGDLADYLEPRKWSDKRDNQVVIHNITHKHLVHFAYQVAKGMEFMANKKIIHRDLAARNVLVAEGFIMKISDFGLSRDVHCNDYYRKKGNGRLPIKWMALEALDSHMYTVESDVWSFGILLWEIMTMGGTPYPTIAMPQLYSVLKGGYRMEPPQKCPSEIYDLMVSCWQEKREKRPTFKMIVDYLDWMLQDADTDTIFDDAEGAPPPPSSDSSLGRKLRARPLSAPVFLPSDPQHTICDDNVDGGESALIMGDAAEESEILQSSDQEHQYCNQPNDHSASTTPRLVRQQTDPGSSRFHVEEESDYSVPRAVAEVAAPSVDSAIGSPAWIAPELSTHTHYSVPFLGEQGAARVESAYMNVAGHRTTPTRFPFPPTPSLAESTLTYSDSGTFEPKTQCSSYHGTTNQGFMPSPSAFTSEPVARRHSTESHCSSGRGGSSLLSSIDGIESGVAAFCRLEYSKCMPPERRPLTEENKNLRPNV</sequence>
<dbReference type="InterPro" id="IPR020635">
    <property type="entry name" value="Tyr_kinase_cat_dom"/>
</dbReference>
<keyword evidence="2 13" id="KW-0812">Transmembrane</keyword>
<keyword evidence="8" id="KW-1015">Disulfide bond</keyword>
<keyword evidence="10" id="KW-0325">Glycoprotein</keyword>
<dbReference type="InterPro" id="IPR000719">
    <property type="entry name" value="Prot_kinase_dom"/>
</dbReference>
<keyword evidence="17" id="KW-1185">Reference proteome</keyword>
<organism evidence="16 17">
    <name type="scientific">Necator americanus</name>
    <name type="common">Human hookworm</name>
    <dbReference type="NCBI Taxonomy" id="51031"/>
    <lineage>
        <taxon>Eukaryota</taxon>
        <taxon>Metazoa</taxon>
        <taxon>Ecdysozoa</taxon>
        <taxon>Nematoda</taxon>
        <taxon>Chromadorea</taxon>
        <taxon>Rhabditida</taxon>
        <taxon>Rhabditina</taxon>
        <taxon>Rhabditomorpha</taxon>
        <taxon>Strongyloidea</taxon>
        <taxon>Ancylostomatidae</taxon>
        <taxon>Bunostominae</taxon>
        <taxon>Necator</taxon>
    </lineage>
</organism>
<dbReference type="PANTHER" id="PTHR24416:SF550">
    <property type="entry name" value="FIBROBLAST GROWTH FACTOR RECEPTOR HOMOLOG 1-RELATED"/>
    <property type="match status" value="1"/>
</dbReference>
<dbReference type="SMART" id="SM00409">
    <property type="entry name" value="IG"/>
    <property type="match status" value="3"/>
</dbReference>
<evidence type="ECO:0000313" key="16">
    <source>
        <dbReference type="EMBL" id="KAK6766882.1"/>
    </source>
</evidence>
<keyword evidence="11" id="KW-0393">Immunoglobulin domain</keyword>
<feature type="domain" description="Protein kinase" evidence="14">
    <location>
        <begin position="679"/>
        <end position="980"/>
    </location>
</feature>
<dbReference type="PROSITE" id="PS50835">
    <property type="entry name" value="IG_LIKE"/>
    <property type="match status" value="3"/>
</dbReference>
<dbReference type="InterPro" id="IPR008266">
    <property type="entry name" value="Tyr_kinase_AS"/>
</dbReference>
<dbReference type="InterPro" id="IPR011009">
    <property type="entry name" value="Kinase-like_dom_sf"/>
</dbReference>
<evidence type="ECO:0000256" key="6">
    <source>
        <dbReference type="ARBA" id="ARBA00022989"/>
    </source>
</evidence>
<dbReference type="Gene3D" id="3.30.200.20">
    <property type="entry name" value="Phosphorylase Kinase, domain 1"/>
    <property type="match status" value="1"/>
</dbReference>
<dbReference type="InterPro" id="IPR001245">
    <property type="entry name" value="Ser-Thr/Tyr_kinase_cat_dom"/>
</dbReference>
<dbReference type="InterPro" id="IPR007110">
    <property type="entry name" value="Ig-like_dom"/>
</dbReference>
<feature type="compositionally biased region" description="Polar residues" evidence="12">
    <location>
        <begin position="1052"/>
        <end position="1085"/>
    </location>
</feature>
<dbReference type="InterPro" id="IPR003599">
    <property type="entry name" value="Ig_sub"/>
</dbReference>
<proteinExistence type="predicted"/>
<evidence type="ECO:0008006" key="18">
    <source>
        <dbReference type="Google" id="ProtNLM"/>
    </source>
</evidence>
<evidence type="ECO:0000256" key="12">
    <source>
        <dbReference type="SAM" id="MobiDB-lite"/>
    </source>
</evidence>
<evidence type="ECO:0000256" key="13">
    <source>
        <dbReference type="SAM" id="Phobius"/>
    </source>
</evidence>
<evidence type="ECO:0000256" key="9">
    <source>
        <dbReference type="ARBA" id="ARBA00023170"/>
    </source>
</evidence>
<dbReference type="Gene3D" id="2.60.40.10">
    <property type="entry name" value="Immunoglobulins"/>
    <property type="match status" value="3"/>
</dbReference>
<feature type="region of interest" description="Disordered" evidence="12">
    <location>
        <begin position="989"/>
        <end position="1008"/>
    </location>
</feature>
<dbReference type="InterPro" id="IPR050122">
    <property type="entry name" value="RTK"/>
</dbReference>
<evidence type="ECO:0000256" key="11">
    <source>
        <dbReference type="ARBA" id="ARBA00023319"/>
    </source>
</evidence>
<evidence type="ECO:0000256" key="7">
    <source>
        <dbReference type="ARBA" id="ARBA00023136"/>
    </source>
</evidence>
<dbReference type="PANTHER" id="PTHR24416">
    <property type="entry name" value="TYROSINE-PROTEIN KINASE RECEPTOR"/>
    <property type="match status" value="1"/>
</dbReference>
<feature type="compositionally biased region" description="Basic and acidic residues" evidence="12">
    <location>
        <begin position="368"/>
        <end position="377"/>
    </location>
</feature>
<dbReference type="Pfam" id="PF07679">
    <property type="entry name" value="I-set"/>
    <property type="match status" value="3"/>
</dbReference>
<dbReference type="SUPFAM" id="SSF56112">
    <property type="entry name" value="Protein kinase-like (PK-like)"/>
    <property type="match status" value="1"/>
</dbReference>
<comment type="caution">
    <text evidence="16">The sequence shown here is derived from an EMBL/GenBank/DDBJ whole genome shotgun (WGS) entry which is preliminary data.</text>
</comment>
<comment type="subcellular location">
    <subcellularLocation>
        <location evidence="1">Membrane</location>
        <topology evidence="1">Single-pass membrane protein</topology>
    </subcellularLocation>
</comment>
<keyword evidence="7 13" id="KW-0472">Membrane</keyword>
<dbReference type="SMART" id="SM00219">
    <property type="entry name" value="TyrKc"/>
    <property type="match status" value="1"/>
</dbReference>
<name>A0ABR1EW46_NECAM</name>
<dbReference type="PROSITE" id="PS00109">
    <property type="entry name" value="PROTEIN_KINASE_TYR"/>
    <property type="match status" value="1"/>
</dbReference>
<reference evidence="16 17" key="1">
    <citation type="submission" date="2023-08" db="EMBL/GenBank/DDBJ databases">
        <title>A Necator americanus chromosomal reference genome.</title>
        <authorList>
            <person name="Ilik V."/>
            <person name="Petrzelkova K.J."/>
            <person name="Pardy F."/>
            <person name="Fuh T."/>
            <person name="Niatou-Singa F.S."/>
            <person name="Gouil Q."/>
            <person name="Baker L."/>
            <person name="Ritchie M.E."/>
            <person name="Jex A.R."/>
            <person name="Gazzola D."/>
            <person name="Li H."/>
            <person name="Toshio Fujiwara R."/>
            <person name="Zhan B."/>
            <person name="Aroian R.V."/>
            <person name="Pafco B."/>
            <person name="Schwarz E.M."/>
        </authorList>
    </citation>
    <scope>NUCLEOTIDE SEQUENCE [LARGE SCALE GENOMIC DNA]</scope>
    <source>
        <strain evidence="16 17">Aroian</strain>
        <tissue evidence="16">Whole animal</tissue>
    </source>
</reference>
<dbReference type="PRINTS" id="PR00109">
    <property type="entry name" value="TYRKINASE"/>
</dbReference>
<keyword evidence="5" id="KW-0067">ATP-binding</keyword>
<feature type="region of interest" description="Disordered" evidence="12">
    <location>
        <begin position="1050"/>
        <end position="1095"/>
    </location>
</feature>
<dbReference type="SMART" id="SM00408">
    <property type="entry name" value="IGc2"/>
    <property type="match status" value="3"/>
</dbReference>
<dbReference type="InterPro" id="IPR036179">
    <property type="entry name" value="Ig-like_dom_sf"/>
</dbReference>
<evidence type="ECO:0000256" key="5">
    <source>
        <dbReference type="ARBA" id="ARBA00022840"/>
    </source>
</evidence>
<evidence type="ECO:0000259" key="14">
    <source>
        <dbReference type="PROSITE" id="PS50011"/>
    </source>
</evidence>
<feature type="domain" description="Ig-like" evidence="15">
    <location>
        <begin position="364"/>
        <end position="461"/>
    </location>
</feature>
<dbReference type="InterPro" id="IPR013783">
    <property type="entry name" value="Ig-like_fold"/>
</dbReference>
<evidence type="ECO:0000256" key="8">
    <source>
        <dbReference type="ARBA" id="ARBA00023157"/>
    </source>
</evidence>
<dbReference type="EMBL" id="JAVFWL010000006">
    <property type="protein sequence ID" value="KAK6766882.1"/>
    <property type="molecule type" value="Genomic_DNA"/>
</dbReference>
<evidence type="ECO:0000256" key="4">
    <source>
        <dbReference type="ARBA" id="ARBA00022741"/>
    </source>
</evidence>
<dbReference type="InterPro" id="IPR003598">
    <property type="entry name" value="Ig_sub2"/>
</dbReference>
<keyword evidence="4" id="KW-0547">Nucleotide-binding</keyword>
<protein>
    <recommendedName>
        <fullName evidence="18">Receptor protein-tyrosine kinase</fullName>
    </recommendedName>
</protein>
<feature type="domain" description="Ig-like" evidence="15">
    <location>
        <begin position="469"/>
        <end position="579"/>
    </location>
</feature>
<dbReference type="InterPro" id="IPR013098">
    <property type="entry name" value="Ig_I-set"/>
</dbReference>
<evidence type="ECO:0000256" key="1">
    <source>
        <dbReference type="ARBA" id="ARBA00004167"/>
    </source>
</evidence>
<evidence type="ECO:0000256" key="10">
    <source>
        <dbReference type="ARBA" id="ARBA00023180"/>
    </source>
</evidence>
<evidence type="ECO:0000259" key="15">
    <source>
        <dbReference type="PROSITE" id="PS50835"/>
    </source>
</evidence>
<dbReference type="Pfam" id="PF07714">
    <property type="entry name" value="PK_Tyr_Ser-Thr"/>
    <property type="match status" value="1"/>
</dbReference>
<keyword evidence="6 13" id="KW-1133">Transmembrane helix</keyword>
<evidence type="ECO:0000313" key="17">
    <source>
        <dbReference type="Proteomes" id="UP001303046"/>
    </source>
</evidence>
<keyword evidence="3" id="KW-0732">Signal</keyword>
<dbReference type="Gene3D" id="1.10.510.10">
    <property type="entry name" value="Transferase(Phosphotransferase) domain 1"/>
    <property type="match status" value="1"/>
</dbReference>
<dbReference type="SUPFAM" id="SSF48726">
    <property type="entry name" value="Immunoglobulin"/>
    <property type="match status" value="3"/>
</dbReference>
<accession>A0ABR1EW46</accession>
<dbReference type="PROSITE" id="PS50011">
    <property type="entry name" value="PROTEIN_KINASE_DOM"/>
    <property type="match status" value="1"/>
</dbReference>
<gene>
    <name evidence="16" type="primary">Necator_chrX.g26426</name>
    <name evidence="16" type="ORF">RB195_026259</name>
</gene>